<name>A0ABT8WHF3_9FLAO</name>
<dbReference type="InterPro" id="IPR015943">
    <property type="entry name" value="WD40/YVTN_repeat-like_dom_sf"/>
</dbReference>
<feature type="compositionally biased region" description="Polar residues" evidence="1">
    <location>
        <begin position="109"/>
        <end position="124"/>
    </location>
</feature>
<evidence type="ECO:0000313" key="2">
    <source>
        <dbReference type="EMBL" id="MDO5972587.1"/>
    </source>
</evidence>
<dbReference type="EMBL" id="JAUOEL010000001">
    <property type="protein sequence ID" value="MDO5972587.1"/>
    <property type="molecule type" value="Genomic_DNA"/>
</dbReference>
<protein>
    <submittedName>
        <fullName evidence="2">Uncharacterized protein</fullName>
    </submittedName>
</protein>
<dbReference type="SUPFAM" id="SSF110296">
    <property type="entry name" value="Oligoxyloglucan reducing end-specific cellobiohydrolase"/>
    <property type="match status" value="1"/>
</dbReference>
<reference evidence="2" key="1">
    <citation type="submission" date="2023-07" db="EMBL/GenBank/DDBJ databases">
        <title>Two novel species in the genus Flavivirga.</title>
        <authorList>
            <person name="Kwon K."/>
        </authorList>
    </citation>
    <scope>NUCLEOTIDE SEQUENCE</scope>
    <source>
        <strain evidence="2">KACC 14158</strain>
    </source>
</reference>
<keyword evidence="3" id="KW-1185">Reference proteome</keyword>
<feature type="region of interest" description="Disordered" evidence="1">
    <location>
        <begin position="102"/>
        <end position="133"/>
    </location>
</feature>
<dbReference type="Gene3D" id="2.130.10.10">
    <property type="entry name" value="YVTN repeat-like/Quinoprotein amine dehydrogenase"/>
    <property type="match status" value="1"/>
</dbReference>
<evidence type="ECO:0000313" key="3">
    <source>
        <dbReference type="Proteomes" id="UP001176806"/>
    </source>
</evidence>
<comment type="caution">
    <text evidence="2">The sequence shown here is derived from an EMBL/GenBank/DDBJ whole genome shotgun (WGS) entry which is preliminary data.</text>
</comment>
<accession>A0ABT8WHF3</accession>
<sequence>MPKKSTIKKISLSFLACFAVGFTFYFSNEKLLKDDISKQREQHSEFLKNSPFIETLTWDKKTRKQKGLPPNRYFEQMWELTINPGTGKLDIEELTNLREQLKKERKTKGSSSGLAQRNPGNASNAWEERGPNNVGGRTRVIMFDPNDSSNNTVYAGGVSGGLWKNTNISSSASSWSRVENVPGNLSVTSITVDPRDSDI</sequence>
<gene>
    <name evidence="2" type="ORF">Q4Q40_00195</name>
</gene>
<evidence type="ECO:0000256" key="1">
    <source>
        <dbReference type="SAM" id="MobiDB-lite"/>
    </source>
</evidence>
<organism evidence="2 3">
    <name type="scientific">Flavivirga jejuensis</name>
    <dbReference type="NCBI Taxonomy" id="870487"/>
    <lineage>
        <taxon>Bacteria</taxon>
        <taxon>Pseudomonadati</taxon>
        <taxon>Bacteroidota</taxon>
        <taxon>Flavobacteriia</taxon>
        <taxon>Flavobacteriales</taxon>
        <taxon>Flavobacteriaceae</taxon>
        <taxon>Flavivirga</taxon>
    </lineage>
</organism>
<proteinExistence type="predicted"/>
<dbReference type="Proteomes" id="UP001176806">
    <property type="component" value="Unassembled WGS sequence"/>
</dbReference>
<dbReference type="RefSeq" id="WP_303299652.1">
    <property type="nucleotide sequence ID" value="NZ_BAABDA010000042.1"/>
</dbReference>